<keyword evidence="2" id="KW-1185">Reference proteome</keyword>
<comment type="caution">
    <text evidence="1">The sequence shown here is derived from an EMBL/GenBank/DDBJ whole genome shotgun (WGS) entry which is preliminary data.</text>
</comment>
<reference evidence="1 2" key="1">
    <citation type="submission" date="2016-11" db="EMBL/GenBank/DDBJ databases">
        <title>The macronuclear genome of Stentor coeruleus: a giant cell with tiny introns.</title>
        <authorList>
            <person name="Slabodnick M."/>
            <person name="Ruby J.G."/>
            <person name="Reiff S.B."/>
            <person name="Swart E.C."/>
            <person name="Gosai S."/>
            <person name="Prabakaran S."/>
            <person name="Witkowska E."/>
            <person name="Larue G.E."/>
            <person name="Fisher S."/>
            <person name="Freeman R.M."/>
            <person name="Gunawardena J."/>
            <person name="Chu W."/>
            <person name="Stover N.A."/>
            <person name="Gregory B.D."/>
            <person name="Nowacki M."/>
            <person name="Derisi J."/>
            <person name="Roy S.W."/>
            <person name="Marshall W.F."/>
            <person name="Sood P."/>
        </authorList>
    </citation>
    <scope>NUCLEOTIDE SEQUENCE [LARGE SCALE GENOMIC DNA]</scope>
    <source>
        <strain evidence="1">WM001</strain>
    </source>
</reference>
<evidence type="ECO:0000313" key="2">
    <source>
        <dbReference type="Proteomes" id="UP000187209"/>
    </source>
</evidence>
<evidence type="ECO:0000313" key="1">
    <source>
        <dbReference type="EMBL" id="OMJ79637.1"/>
    </source>
</evidence>
<name>A0A1R2BSJ8_9CILI</name>
<organism evidence="1 2">
    <name type="scientific">Stentor coeruleus</name>
    <dbReference type="NCBI Taxonomy" id="5963"/>
    <lineage>
        <taxon>Eukaryota</taxon>
        <taxon>Sar</taxon>
        <taxon>Alveolata</taxon>
        <taxon>Ciliophora</taxon>
        <taxon>Postciliodesmatophora</taxon>
        <taxon>Heterotrichea</taxon>
        <taxon>Heterotrichida</taxon>
        <taxon>Stentoridae</taxon>
        <taxon>Stentor</taxon>
    </lineage>
</organism>
<sequence>MSLYTSLQLIKDVSHSLSPRNRGNEIANELVSSIRFHSPKPINQKIPDFNIMPMNRRLLLTRNKNNSN</sequence>
<dbReference type="EMBL" id="MPUH01000461">
    <property type="protein sequence ID" value="OMJ79637.1"/>
    <property type="molecule type" value="Genomic_DNA"/>
</dbReference>
<accession>A0A1R2BSJ8</accession>
<dbReference type="Proteomes" id="UP000187209">
    <property type="component" value="Unassembled WGS sequence"/>
</dbReference>
<proteinExistence type="predicted"/>
<protein>
    <submittedName>
        <fullName evidence="1">Uncharacterized protein</fullName>
    </submittedName>
</protein>
<dbReference type="AlphaFoldDB" id="A0A1R2BSJ8"/>
<gene>
    <name evidence="1" type="ORF">SteCoe_20314</name>
</gene>